<name>A0A8J5ZV39_GALPY</name>
<comment type="caution">
    <text evidence="1">The sequence shown here is derived from an EMBL/GenBank/DDBJ whole genome shotgun (WGS) entry which is preliminary data.</text>
</comment>
<organism evidence="1 2">
    <name type="scientific">Galemys pyrenaicus</name>
    <name type="common">Iberian desman</name>
    <name type="synonym">Pyrenean desman</name>
    <dbReference type="NCBI Taxonomy" id="202257"/>
    <lineage>
        <taxon>Eukaryota</taxon>
        <taxon>Metazoa</taxon>
        <taxon>Chordata</taxon>
        <taxon>Craniata</taxon>
        <taxon>Vertebrata</taxon>
        <taxon>Euteleostomi</taxon>
        <taxon>Mammalia</taxon>
        <taxon>Eutheria</taxon>
        <taxon>Laurasiatheria</taxon>
        <taxon>Eulipotyphla</taxon>
        <taxon>Talpidae</taxon>
        <taxon>Galemys</taxon>
    </lineage>
</organism>
<dbReference type="Proteomes" id="UP000700334">
    <property type="component" value="Unassembled WGS sequence"/>
</dbReference>
<evidence type="ECO:0000313" key="2">
    <source>
        <dbReference type="Proteomes" id="UP000700334"/>
    </source>
</evidence>
<reference evidence="1" key="1">
    <citation type="journal article" date="2021" name="Evol. Appl.">
        <title>The genome of the Pyrenean desman and the effects of bottlenecks and inbreeding on the genomic landscape of an endangered species.</title>
        <authorList>
            <person name="Escoda L."/>
            <person name="Castresana J."/>
        </authorList>
    </citation>
    <scope>NUCLEOTIDE SEQUENCE</scope>
    <source>
        <strain evidence="1">IBE-C5619</strain>
    </source>
</reference>
<evidence type="ECO:0000313" key="1">
    <source>
        <dbReference type="EMBL" id="KAG8505675.1"/>
    </source>
</evidence>
<proteinExistence type="predicted"/>
<feature type="non-terminal residue" evidence="1">
    <location>
        <position position="164"/>
    </location>
</feature>
<gene>
    <name evidence="1" type="ORF">J0S82_018073</name>
</gene>
<protein>
    <submittedName>
        <fullName evidence="1">Zinc finger protein 148</fullName>
    </submittedName>
</protein>
<accession>A0A8J5ZV39</accession>
<dbReference type="EMBL" id="JAGFMF010012245">
    <property type="protein sequence ID" value="KAG8505675.1"/>
    <property type="molecule type" value="Genomic_DNA"/>
</dbReference>
<dbReference type="AlphaFoldDB" id="A0A8J5ZV39"/>
<sequence length="164" mass="18477">SKFFKCAFALVDRQAFLASEDTLTLFRLVTCKWGPVNLNNNSREYVLNVGTIASLPSVTQAAVSNVDESTTASILDSQALNMEIKTSGKHEVVQRCRHRVTCSIPINSSKSNQGQSIREYWIKLPRDYLHQVTSQKKADFNLSTKFNKLANLNSPFMLISWMKS</sequence>
<keyword evidence="2" id="KW-1185">Reference proteome</keyword>